<reference evidence="12 13" key="1">
    <citation type="journal article" date="2023" name="Sci. Data">
        <title>Genome assembly of the Korean intertidal mud-creeper Batillaria attramentaria.</title>
        <authorList>
            <person name="Patra A.K."/>
            <person name="Ho P.T."/>
            <person name="Jun S."/>
            <person name="Lee S.J."/>
            <person name="Kim Y."/>
            <person name="Won Y.J."/>
        </authorList>
    </citation>
    <scope>NUCLEOTIDE SEQUENCE [LARGE SCALE GENOMIC DNA]</scope>
    <source>
        <strain evidence="12">Wonlab-2016</strain>
    </source>
</reference>
<feature type="compositionally biased region" description="Polar residues" evidence="10">
    <location>
        <begin position="131"/>
        <end position="142"/>
    </location>
</feature>
<feature type="domain" description="C2H2-type" evidence="11">
    <location>
        <begin position="455"/>
        <end position="482"/>
    </location>
</feature>
<dbReference type="FunFam" id="3.30.160.60:FF:000100">
    <property type="entry name" value="Zinc finger 45-like"/>
    <property type="match status" value="1"/>
</dbReference>
<evidence type="ECO:0000256" key="1">
    <source>
        <dbReference type="ARBA" id="ARBA00004123"/>
    </source>
</evidence>
<dbReference type="PROSITE" id="PS50157">
    <property type="entry name" value="ZINC_FINGER_C2H2_2"/>
    <property type="match status" value="13"/>
</dbReference>
<evidence type="ECO:0000256" key="8">
    <source>
        <dbReference type="ARBA" id="ARBA00023242"/>
    </source>
</evidence>
<evidence type="ECO:0000256" key="6">
    <source>
        <dbReference type="ARBA" id="ARBA00023015"/>
    </source>
</evidence>
<feature type="region of interest" description="Disordered" evidence="10">
    <location>
        <begin position="907"/>
        <end position="928"/>
    </location>
</feature>
<dbReference type="Pfam" id="PF13912">
    <property type="entry name" value="zf-C2H2_6"/>
    <property type="match status" value="3"/>
</dbReference>
<feature type="domain" description="C2H2-type" evidence="11">
    <location>
        <begin position="511"/>
        <end position="538"/>
    </location>
</feature>
<feature type="compositionally biased region" description="Polar residues" evidence="10">
    <location>
        <begin position="839"/>
        <end position="849"/>
    </location>
</feature>
<keyword evidence="4 9" id="KW-0863">Zinc-finger</keyword>
<dbReference type="PANTHER" id="PTHR24399">
    <property type="entry name" value="ZINC FINGER AND BTB DOMAIN-CONTAINING"/>
    <property type="match status" value="1"/>
</dbReference>
<evidence type="ECO:0000259" key="11">
    <source>
        <dbReference type="PROSITE" id="PS50157"/>
    </source>
</evidence>
<evidence type="ECO:0000256" key="2">
    <source>
        <dbReference type="ARBA" id="ARBA00022723"/>
    </source>
</evidence>
<dbReference type="SUPFAM" id="SSF57667">
    <property type="entry name" value="beta-beta-alpha zinc fingers"/>
    <property type="match status" value="7"/>
</dbReference>
<dbReference type="PANTHER" id="PTHR24399:SF23">
    <property type="entry name" value="C2H2-TYPE DOMAIN-CONTAINING PROTEIN"/>
    <property type="match status" value="1"/>
</dbReference>
<feature type="region of interest" description="Disordered" evidence="10">
    <location>
        <begin position="672"/>
        <end position="714"/>
    </location>
</feature>
<evidence type="ECO:0000256" key="7">
    <source>
        <dbReference type="ARBA" id="ARBA00023163"/>
    </source>
</evidence>
<accession>A0ABD0K675</accession>
<dbReference type="GO" id="GO:0008270">
    <property type="term" value="F:zinc ion binding"/>
    <property type="evidence" value="ECO:0007669"/>
    <property type="project" value="UniProtKB-KW"/>
</dbReference>
<feature type="domain" description="C2H2-type" evidence="11">
    <location>
        <begin position="308"/>
        <end position="335"/>
    </location>
</feature>
<evidence type="ECO:0000256" key="5">
    <source>
        <dbReference type="ARBA" id="ARBA00022833"/>
    </source>
</evidence>
<feature type="domain" description="C2H2-type" evidence="11">
    <location>
        <begin position="368"/>
        <end position="395"/>
    </location>
</feature>
<name>A0ABD0K675_9CAEN</name>
<dbReference type="Pfam" id="PF00096">
    <property type="entry name" value="zf-C2H2"/>
    <property type="match status" value="7"/>
</dbReference>
<feature type="domain" description="C2H2-type" evidence="11">
    <location>
        <begin position="567"/>
        <end position="594"/>
    </location>
</feature>
<feature type="compositionally biased region" description="Acidic residues" evidence="10">
    <location>
        <begin position="775"/>
        <end position="791"/>
    </location>
</feature>
<evidence type="ECO:0000313" key="12">
    <source>
        <dbReference type="EMBL" id="KAK7482639.1"/>
    </source>
</evidence>
<feature type="domain" description="C2H2-type" evidence="11">
    <location>
        <begin position="483"/>
        <end position="510"/>
    </location>
</feature>
<feature type="domain" description="C2H2-type" evidence="11">
    <location>
        <begin position="653"/>
        <end position="680"/>
    </location>
</feature>
<feature type="compositionally biased region" description="Polar residues" evidence="10">
    <location>
        <begin position="755"/>
        <end position="771"/>
    </location>
</feature>
<dbReference type="PROSITE" id="PS00028">
    <property type="entry name" value="ZINC_FINGER_C2H2_1"/>
    <property type="match status" value="14"/>
</dbReference>
<feature type="domain" description="C2H2-type" evidence="11">
    <location>
        <begin position="426"/>
        <end position="453"/>
    </location>
</feature>
<keyword evidence="5" id="KW-0862">Zinc</keyword>
<evidence type="ECO:0000256" key="4">
    <source>
        <dbReference type="ARBA" id="ARBA00022771"/>
    </source>
</evidence>
<dbReference type="AlphaFoldDB" id="A0ABD0K675"/>
<feature type="region of interest" description="Disordered" evidence="10">
    <location>
        <begin position="988"/>
        <end position="1047"/>
    </location>
</feature>
<dbReference type="GO" id="GO:0005634">
    <property type="term" value="C:nucleus"/>
    <property type="evidence" value="ECO:0007669"/>
    <property type="project" value="UniProtKB-SubCell"/>
</dbReference>
<dbReference type="InterPro" id="IPR013087">
    <property type="entry name" value="Znf_C2H2_type"/>
</dbReference>
<feature type="compositionally biased region" description="Basic residues" evidence="10">
    <location>
        <begin position="204"/>
        <end position="216"/>
    </location>
</feature>
<feature type="compositionally biased region" description="Polar residues" evidence="10">
    <location>
        <begin position="799"/>
        <end position="822"/>
    </location>
</feature>
<dbReference type="FunFam" id="3.30.160.60:FF:000624">
    <property type="entry name" value="zinc finger protein 697"/>
    <property type="match status" value="1"/>
</dbReference>
<feature type="domain" description="C2H2-type" evidence="11">
    <location>
        <begin position="595"/>
        <end position="622"/>
    </location>
</feature>
<feature type="domain" description="C2H2-type" evidence="11">
    <location>
        <begin position="539"/>
        <end position="566"/>
    </location>
</feature>
<keyword evidence="6" id="KW-0805">Transcription regulation</keyword>
<feature type="compositionally biased region" description="Low complexity" evidence="10">
    <location>
        <begin position="1035"/>
        <end position="1047"/>
    </location>
</feature>
<proteinExistence type="predicted"/>
<dbReference type="SMART" id="SM00355">
    <property type="entry name" value="ZnF_C2H2"/>
    <property type="match status" value="15"/>
</dbReference>
<feature type="compositionally biased region" description="Polar residues" evidence="10">
    <location>
        <begin position="685"/>
        <end position="711"/>
    </location>
</feature>
<feature type="compositionally biased region" description="Basic and acidic residues" evidence="10">
    <location>
        <begin position="149"/>
        <end position="162"/>
    </location>
</feature>
<feature type="region of interest" description="Disordered" evidence="10">
    <location>
        <begin position="837"/>
        <end position="880"/>
    </location>
</feature>
<comment type="caution">
    <text evidence="12">The sequence shown here is derived from an EMBL/GenBank/DDBJ whole genome shotgun (WGS) entry which is preliminary data.</text>
</comment>
<dbReference type="FunFam" id="3.30.160.60:FF:000446">
    <property type="entry name" value="Zinc finger protein"/>
    <property type="match status" value="1"/>
</dbReference>
<feature type="region of interest" description="Disordered" evidence="10">
    <location>
        <begin position="753"/>
        <end position="822"/>
    </location>
</feature>
<keyword evidence="7" id="KW-0804">Transcription</keyword>
<feature type="domain" description="C2H2-type" evidence="11">
    <location>
        <begin position="625"/>
        <end position="652"/>
    </location>
</feature>
<evidence type="ECO:0000256" key="9">
    <source>
        <dbReference type="PROSITE-ProRule" id="PRU00042"/>
    </source>
</evidence>
<comment type="subcellular location">
    <subcellularLocation>
        <location evidence="1">Nucleus</location>
    </subcellularLocation>
</comment>
<evidence type="ECO:0000313" key="13">
    <source>
        <dbReference type="Proteomes" id="UP001519460"/>
    </source>
</evidence>
<feature type="region of interest" description="Disordered" evidence="10">
    <location>
        <begin position="131"/>
        <end position="235"/>
    </location>
</feature>
<evidence type="ECO:0000256" key="10">
    <source>
        <dbReference type="SAM" id="MobiDB-lite"/>
    </source>
</evidence>
<evidence type="ECO:0000256" key="3">
    <source>
        <dbReference type="ARBA" id="ARBA00022737"/>
    </source>
</evidence>
<feature type="domain" description="C2H2-type" evidence="11">
    <location>
        <begin position="396"/>
        <end position="423"/>
    </location>
</feature>
<feature type="domain" description="C2H2-type" evidence="11">
    <location>
        <begin position="280"/>
        <end position="307"/>
    </location>
</feature>
<keyword evidence="8" id="KW-0539">Nucleus</keyword>
<keyword evidence="2" id="KW-0479">Metal-binding</keyword>
<dbReference type="Proteomes" id="UP001519460">
    <property type="component" value="Unassembled WGS sequence"/>
</dbReference>
<dbReference type="Gene3D" id="3.30.160.60">
    <property type="entry name" value="Classic Zinc Finger"/>
    <property type="match status" value="9"/>
</dbReference>
<dbReference type="EMBL" id="JACVVK020000241">
    <property type="protein sequence ID" value="KAK7482639.1"/>
    <property type="molecule type" value="Genomic_DNA"/>
</dbReference>
<keyword evidence="13" id="KW-1185">Reference proteome</keyword>
<keyword evidence="3" id="KW-0677">Repeat</keyword>
<gene>
    <name evidence="12" type="ORF">BaRGS_00026138</name>
</gene>
<feature type="compositionally biased region" description="Polar residues" evidence="10">
    <location>
        <begin position="907"/>
        <end position="923"/>
    </location>
</feature>
<organism evidence="12 13">
    <name type="scientific">Batillaria attramentaria</name>
    <dbReference type="NCBI Taxonomy" id="370345"/>
    <lineage>
        <taxon>Eukaryota</taxon>
        <taxon>Metazoa</taxon>
        <taxon>Spiralia</taxon>
        <taxon>Lophotrochozoa</taxon>
        <taxon>Mollusca</taxon>
        <taxon>Gastropoda</taxon>
        <taxon>Caenogastropoda</taxon>
        <taxon>Sorbeoconcha</taxon>
        <taxon>Cerithioidea</taxon>
        <taxon>Batillariidae</taxon>
        <taxon>Batillaria</taxon>
    </lineage>
</organism>
<dbReference type="InterPro" id="IPR036236">
    <property type="entry name" value="Znf_C2H2_sf"/>
</dbReference>
<sequence>MLRRPAVQVLIHASVTVQTRKVLAELSTTRSHRLAQSCAEHCVCVCARARVHTLREVTWRACVCVVQCVQPIAPPTLPLANGSTMLASLFVGVFTGAVRLLGESFQTRYLTRCQSTVVCSAELTINMAENVSSQGTPSSANGMKSAGDSLDKKTRELQQKMEEENEAPPAKRSRGGEDDNEDDEKDAKGEDDGDENSDAASQRQSKRKPSKSRIKRILPQDLPAHSSLSPDAPYPYANFDPQNMAAASRMGQLPMATSLAQNYLEGRSGRRPSGELNRGYQCNICGKEFRVPSRYESHMLSHSKGKPFCCDVCGKLFASQQKLDVHKPVHGRSRKDSFNCPTCGHQCTNWRAYLYHVAKHTSNGGKKHNCQVCGRQFHAAQRLRNHMQSHIEGKNFCCLVCGKLFESQKRLDTHSIIHDAQRREPFKCVDCGKVYDDWRAFKQHMKTHGSDGVIYRCEICSAQFFTQYEKEKHKRVHTSDKRYQCQHCHKCFRSQSMLSVHERKHLGEKGHECPVCGREFSRAFSLKQHMKMHAGEEQFMCHLCGRTFANGEELTAHGSEHAGEREFNCDQCGKSFALKKHFHRHLIVHAAGQPLSCGVCGKLFDTQSQLQSHGATHRSTGPQNFACLACSEVFDSQLELEAHAHTHGKTPPYVCGLCGKMFAEQRYFRQHMKRHTARAQKEKLQAQSQSLSSTPTGKRGETGSNSKTSPGSLGHTCHMCGQQWGSRQALIEHIEDHKRSGLLMYFNLMDGQMRGTPQSGSGKKSAAQQGGQESGSDDDSETASDSDGSEETDGKVSRGQGTSNQGRHSSNHGQKNSTPGSSLTEIAERAMALRMQPPATASSQANTPMSGGRPSVIQSDGAPKGTGGEDRQSQDYFSPPVFPGQMSVAQNHATPYHAAAQSYQQGNQANYPDAGNHQQQFGSPQKGLPEFADFRRQFGLYPETPSTSGGSYPDSYQGPMTSTPHFSSAGHMTGPAAFPTSYSSQGMAPHSAPYAPDGKQMPVGYDSGPPVPPYPGMKMPVFPGMQCQAGHDDAAAGGQPLPQPGDLQQFEPMLQFQPLSS</sequence>
<protein>
    <recommendedName>
        <fullName evidence="11">C2H2-type domain-containing protein</fullName>
    </recommendedName>
</protein>